<protein>
    <recommendedName>
        <fullName evidence="10">ComG operon protein 3</fullName>
    </recommendedName>
</protein>
<keyword evidence="8 10" id="KW-0178">Competence</keyword>
<comment type="function">
    <text evidence="10">Required for transformation and DNA binding.</text>
</comment>
<evidence type="ECO:0000256" key="8">
    <source>
        <dbReference type="ARBA" id="ARBA00023287"/>
    </source>
</evidence>
<dbReference type="InterPro" id="IPR000983">
    <property type="entry name" value="Bac_GSPG_pilin"/>
</dbReference>
<gene>
    <name evidence="12" type="ORF">HM131_09575</name>
</gene>
<dbReference type="GO" id="GO:0015627">
    <property type="term" value="C:type II protein secretion system complex"/>
    <property type="evidence" value="ECO:0007669"/>
    <property type="project" value="InterPro"/>
</dbReference>
<comment type="subunit">
    <text evidence="10">Homodimer.</text>
</comment>
<dbReference type="PROSITE" id="PS00409">
    <property type="entry name" value="PROKAR_NTER_METHYL"/>
    <property type="match status" value="1"/>
</dbReference>
<dbReference type="InterPro" id="IPR016940">
    <property type="entry name" value="ComGC"/>
</dbReference>
<dbReference type="GO" id="GO:0005886">
    <property type="term" value="C:plasma membrane"/>
    <property type="evidence" value="ECO:0007669"/>
    <property type="project" value="UniProtKB-SubCell"/>
</dbReference>
<dbReference type="GO" id="GO:0015628">
    <property type="term" value="P:protein secretion by the type II secretion system"/>
    <property type="evidence" value="ECO:0007669"/>
    <property type="project" value="InterPro"/>
</dbReference>
<evidence type="ECO:0000256" key="5">
    <source>
        <dbReference type="ARBA" id="ARBA00022692"/>
    </source>
</evidence>
<dbReference type="PIRSF" id="PIRSF029928">
    <property type="entry name" value="Late_competence_ComGC"/>
    <property type="match status" value="1"/>
</dbReference>
<feature type="propeptide" id="PRO_5035517736" evidence="11">
    <location>
        <begin position="1"/>
        <end position="9"/>
    </location>
</feature>
<dbReference type="Proteomes" id="UP000192527">
    <property type="component" value="Chromosome"/>
</dbReference>
<comment type="subcellular location">
    <subcellularLocation>
        <location evidence="1">Cell membrane</location>
        <topology evidence="1">Single-pass membrane protein</topology>
    </subcellularLocation>
    <subcellularLocation>
        <location evidence="2">Cell surface</location>
    </subcellularLocation>
</comment>
<accession>A0A1W5ZUY4</accession>
<dbReference type="NCBIfam" id="NF040999">
    <property type="entry name" value="pilin_ComGC"/>
    <property type="match status" value="1"/>
</dbReference>
<keyword evidence="3 10" id="KW-1003">Cell membrane</keyword>
<dbReference type="STRING" id="402384.HM131_09575"/>
<proteinExistence type="inferred from homology"/>
<evidence type="ECO:0000256" key="2">
    <source>
        <dbReference type="ARBA" id="ARBA00004241"/>
    </source>
</evidence>
<dbReference type="PRINTS" id="PR00813">
    <property type="entry name" value="BCTERIALGSPG"/>
</dbReference>
<dbReference type="InterPro" id="IPR045584">
    <property type="entry name" value="Pilin-like"/>
</dbReference>
<evidence type="ECO:0000256" key="4">
    <source>
        <dbReference type="ARBA" id="ARBA00022481"/>
    </source>
</evidence>
<dbReference type="SUPFAM" id="SSF54523">
    <property type="entry name" value="Pili subunits"/>
    <property type="match status" value="1"/>
</dbReference>
<evidence type="ECO:0000256" key="6">
    <source>
        <dbReference type="ARBA" id="ARBA00022989"/>
    </source>
</evidence>
<dbReference type="GO" id="GO:0009986">
    <property type="term" value="C:cell surface"/>
    <property type="evidence" value="ECO:0007669"/>
    <property type="project" value="UniProtKB-SubCell"/>
</dbReference>
<evidence type="ECO:0000313" key="13">
    <source>
        <dbReference type="Proteomes" id="UP000192527"/>
    </source>
</evidence>
<feature type="transmembrane region" description="Helical" evidence="10">
    <location>
        <begin position="12"/>
        <end position="33"/>
    </location>
</feature>
<dbReference type="Gene3D" id="3.30.700.10">
    <property type="entry name" value="Glycoprotein, Type 4 Pilin"/>
    <property type="match status" value="1"/>
</dbReference>
<dbReference type="Pfam" id="PF07963">
    <property type="entry name" value="N_methyl"/>
    <property type="match status" value="1"/>
</dbReference>
<keyword evidence="6 10" id="KW-1133">Transmembrane helix</keyword>
<dbReference type="RefSeq" id="WP_085029544.1">
    <property type="nucleotide sequence ID" value="NZ_CP020772.1"/>
</dbReference>
<feature type="chain" id="PRO_5035517735" description="ComG operon protein 3" evidence="11">
    <location>
        <begin position="10"/>
        <end position="103"/>
    </location>
</feature>
<dbReference type="NCBIfam" id="TIGR02532">
    <property type="entry name" value="IV_pilin_GFxxxE"/>
    <property type="match status" value="1"/>
</dbReference>
<dbReference type="OrthoDB" id="1798043at2"/>
<name>A0A1W5ZUY4_9BACI</name>
<dbReference type="InterPro" id="IPR012902">
    <property type="entry name" value="N_methyl_site"/>
</dbReference>
<evidence type="ECO:0000256" key="7">
    <source>
        <dbReference type="ARBA" id="ARBA00023136"/>
    </source>
</evidence>
<organism evidence="12 13">
    <name type="scientific">Halobacillus mangrovi</name>
    <dbReference type="NCBI Taxonomy" id="402384"/>
    <lineage>
        <taxon>Bacteria</taxon>
        <taxon>Bacillati</taxon>
        <taxon>Bacillota</taxon>
        <taxon>Bacilli</taxon>
        <taxon>Bacillales</taxon>
        <taxon>Bacillaceae</taxon>
        <taxon>Halobacillus</taxon>
    </lineage>
</organism>
<keyword evidence="13" id="KW-1185">Reference proteome</keyword>
<evidence type="ECO:0000313" key="12">
    <source>
        <dbReference type="EMBL" id="ARI77071.1"/>
    </source>
</evidence>
<dbReference type="AlphaFoldDB" id="A0A1W5ZUY4"/>
<dbReference type="KEGG" id="hmn:HM131_09575"/>
<evidence type="ECO:0000256" key="1">
    <source>
        <dbReference type="ARBA" id="ARBA00004162"/>
    </source>
</evidence>
<feature type="modified residue" description="N-methylphenylalanine" evidence="11">
    <location>
        <position position="10"/>
    </location>
</feature>
<dbReference type="EMBL" id="CP020772">
    <property type="protein sequence ID" value="ARI77071.1"/>
    <property type="molecule type" value="Genomic_DNA"/>
</dbReference>
<keyword evidence="7 10" id="KW-0472">Membrane</keyword>
<reference evidence="12 13" key="1">
    <citation type="submission" date="2017-04" db="EMBL/GenBank/DDBJ databases">
        <title>The whole genome sequencing and assembly of Halobacillus mangrovi strain.</title>
        <authorList>
            <person name="Lee S.-J."/>
            <person name="Park M.-K."/>
            <person name="Kim J.-Y."/>
            <person name="Lee Y.-J."/>
            <person name="Yi H."/>
            <person name="Bahn Y.-S."/>
            <person name="Kim J.F."/>
            <person name="Lee D.-W."/>
        </authorList>
    </citation>
    <scope>NUCLEOTIDE SEQUENCE [LARGE SCALE GENOMIC DNA]</scope>
    <source>
        <strain evidence="12 13">KTB 131</strain>
    </source>
</reference>
<keyword evidence="4 11" id="KW-0488">Methylation</keyword>
<dbReference type="GO" id="GO:0030420">
    <property type="term" value="P:establishment of competence for transformation"/>
    <property type="evidence" value="ECO:0007669"/>
    <property type="project" value="UniProtKB-UniRule"/>
</dbReference>
<evidence type="ECO:0000256" key="3">
    <source>
        <dbReference type="ARBA" id="ARBA00022475"/>
    </source>
</evidence>
<comment type="similarity">
    <text evidence="9 10">Belongs to the ComGC family.</text>
</comment>
<keyword evidence="5 10" id="KW-0812">Transmembrane</keyword>
<keyword evidence="10" id="KW-0813">Transport</keyword>
<evidence type="ECO:0000256" key="10">
    <source>
        <dbReference type="PIRNR" id="PIRNR029928"/>
    </source>
</evidence>
<evidence type="ECO:0000256" key="11">
    <source>
        <dbReference type="PIRSR" id="PIRSR029928-50"/>
    </source>
</evidence>
<evidence type="ECO:0000256" key="9">
    <source>
        <dbReference type="ARBA" id="ARBA00043982"/>
    </source>
</evidence>
<sequence length="103" mass="11282">MKKLLNQKGFTLIEMLIVLLVISVLLIITVPNLSKHNETIRKKGCEALIVTAEAQVEAYYLEEKAYPTIEQLTTGGYLKDTTCPNGDKLTVSDGKVSAVTPSD</sequence>